<keyword evidence="6" id="KW-0865">Zymogen</keyword>
<evidence type="ECO:0000256" key="4">
    <source>
        <dbReference type="ARBA" id="ARBA00022801"/>
    </source>
</evidence>
<protein>
    <recommendedName>
        <fullName evidence="9">Peptidase C1A papain C-terminal domain-containing protein</fullName>
    </recommendedName>
</protein>
<comment type="similarity">
    <text evidence="1">Belongs to the peptidase C1 family.</text>
</comment>
<keyword evidence="11" id="KW-1185">Reference proteome</keyword>
<keyword evidence="7" id="KW-1015">Disulfide bond</keyword>
<dbReference type="Gene3D" id="3.90.70.10">
    <property type="entry name" value="Cysteine proteinases"/>
    <property type="match status" value="1"/>
</dbReference>
<evidence type="ECO:0000256" key="6">
    <source>
        <dbReference type="ARBA" id="ARBA00023145"/>
    </source>
</evidence>
<evidence type="ECO:0000259" key="9">
    <source>
        <dbReference type="SMART" id="SM00645"/>
    </source>
</evidence>
<reference evidence="10" key="1">
    <citation type="submission" date="2021-12" db="EMBL/GenBank/DDBJ databases">
        <authorList>
            <person name="King R."/>
        </authorList>
    </citation>
    <scope>NUCLEOTIDE SEQUENCE</scope>
</reference>
<evidence type="ECO:0000256" key="3">
    <source>
        <dbReference type="ARBA" id="ARBA00022729"/>
    </source>
</evidence>
<dbReference type="PROSITE" id="PS00139">
    <property type="entry name" value="THIOL_PROTEASE_CYS"/>
    <property type="match status" value="1"/>
</dbReference>
<dbReference type="Pfam" id="PF08127">
    <property type="entry name" value="Propeptide_C1"/>
    <property type="match status" value="1"/>
</dbReference>
<dbReference type="CDD" id="cd02620">
    <property type="entry name" value="Peptidase_C1A_CathepsinB"/>
    <property type="match status" value="1"/>
</dbReference>
<evidence type="ECO:0000256" key="1">
    <source>
        <dbReference type="ARBA" id="ARBA00008455"/>
    </source>
</evidence>
<feature type="chain" id="PRO_5040311797" description="Peptidase C1A papain C-terminal domain-containing protein" evidence="8">
    <location>
        <begin position="19"/>
        <end position="332"/>
    </location>
</feature>
<keyword evidence="5" id="KW-0788">Thiol protease</keyword>
<dbReference type="EMBL" id="OU893334">
    <property type="protein sequence ID" value="CAG9791221.1"/>
    <property type="molecule type" value="Genomic_DNA"/>
</dbReference>
<dbReference type="SUPFAM" id="SSF54001">
    <property type="entry name" value="Cysteine proteinases"/>
    <property type="match status" value="1"/>
</dbReference>
<dbReference type="PANTHER" id="PTHR12411">
    <property type="entry name" value="CYSTEINE PROTEASE FAMILY C1-RELATED"/>
    <property type="match status" value="1"/>
</dbReference>
<feature type="domain" description="Peptidase C1A papain C-terminal" evidence="9">
    <location>
        <begin position="84"/>
        <end position="332"/>
    </location>
</feature>
<dbReference type="GO" id="GO:0006508">
    <property type="term" value="P:proteolysis"/>
    <property type="evidence" value="ECO:0007669"/>
    <property type="project" value="UniProtKB-KW"/>
</dbReference>
<dbReference type="Proteomes" id="UP001153714">
    <property type="component" value="Chromosome 3"/>
</dbReference>
<evidence type="ECO:0000256" key="8">
    <source>
        <dbReference type="SAM" id="SignalP"/>
    </source>
</evidence>
<proteinExistence type="inferred from homology"/>
<accession>A0A9N9WHP2</accession>
<dbReference type="InterPro" id="IPR000668">
    <property type="entry name" value="Peptidase_C1A_C"/>
</dbReference>
<evidence type="ECO:0000313" key="11">
    <source>
        <dbReference type="Proteomes" id="UP001153714"/>
    </source>
</evidence>
<dbReference type="PROSITE" id="PS00639">
    <property type="entry name" value="THIOL_PROTEASE_HIS"/>
    <property type="match status" value="1"/>
</dbReference>
<dbReference type="AlphaFoldDB" id="A0A9N9WHP2"/>
<keyword evidence="2" id="KW-0645">Protease</keyword>
<evidence type="ECO:0000256" key="5">
    <source>
        <dbReference type="ARBA" id="ARBA00022807"/>
    </source>
</evidence>
<dbReference type="OrthoDB" id="10058785at2759"/>
<dbReference type="InterPro" id="IPR012599">
    <property type="entry name" value="Propeptide_C1A"/>
</dbReference>
<keyword evidence="3 8" id="KW-0732">Signal</keyword>
<dbReference type="SMART" id="SM00645">
    <property type="entry name" value="Pept_C1"/>
    <property type="match status" value="1"/>
</dbReference>
<gene>
    <name evidence="10" type="ORF">DIATSA_LOCUS8847</name>
</gene>
<organism evidence="10 11">
    <name type="scientific">Diatraea saccharalis</name>
    <name type="common">sugarcane borer</name>
    <dbReference type="NCBI Taxonomy" id="40085"/>
    <lineage>
        <taxon>Eukaryota</taxon>
        <taxon>Metazoa</taxon>
        <taxon>Ecdysozoa</taxon>
        <taxon>Arthropoda</taxon>
        <taxon>Hexapoda</taxon>
        <taxon>Insecta</taxon>
        <taxon>Pterygota</taxon>
        <taxon>Neoptera</taxon>
        <taxon>Endopterygota</taxon>
        <taxon>Lepidoptera</taxon>
        <taxon>Glossata</taxon>
        <taxon>Ditrysia</taxon>
        <taxon>Pyraloidea</taxon>
        <taxon>Crambidae</taxon>
        <taxon>Crambinae</taxon>
        <taxon>Diatraea</taxon>
    </lineage>
</organism>
<dbReference type="GO" id="GO:0004197">
    <property type="term" value="F:cysteine-type endopeptidase activity"/>
    <property type="evidence" value="ECO:0007669"/>
    <property type="project" value="InterPro"/>
</dbReference>
<reference evidence="10" key="2">
    <citation type="submission" date="2022-10" db="EMBL/GenBank/DDBJ databases">
        <authorList>
            <consortium name="ENA_rothamsted_submissions"/>
            <consortium name="culmorum"/>
            <person name="King R."/>
        </authorList>
    </citation>
    <scope>NUCLEOTIDE SEQUENCE</scope>
</reference>
<dbReference type="Pfam" id="PF00112">
    <property type="entry name" value="Peptidase_C1"/>
    <property type="match status" value="1"/>
</dbReference>
<dbReference type="InterPro" id="IPR013128">
    <property type="entry name" value="Peptidase_C1A"/>
</dbReference>
<keyword evidence="4" id="KW-0378">Hydrolase</keyword>
<evidence type="ECO:0000256" key="7">
    <source>
        <dbReference type="ARBA" id="ARBA00023157"/>
    </source>
</evidence>
<dbReference type="InterPro" id="IPR000169">
    <property type="entry name" value="Pept_cys_AS"/>
</dbReference>
<dbReference type="InterPro" id="IPR038765">
    <property type="entry name" value="Papain-like_cys_pep_sf"/>
</dbReference>
<dbReference type="FunFam" id="3.90.70.10:FF:000031">
    <property type="entry name" value="Cathepsin B"/>
    <property type="match status" value="1"/>
</dbReference>
<feature type="signal peptide" evidence="8">
    <location>
        <begin position="1"/>
        <end position="18"/>
    </location>
</feature>
<sequence length="332" mass="37582">MLVLRLSSLLGLILISWAKSVDQLHPLSDEFIKLINSKQKLWTAGRNFHVSTPLSYLKSLAGTLEVNSDDIPEVSYDNFKLVQPPRYFDARHAWPYCPSLYDVRDQGSCGSCWAVSAASAMTDRFCIKNGGRKHFYFSAHDILSCCVRCSNGCVGGILSKAWYYYEKYGVVSGGHYNSSQGCRPYNIPPCQHEGKQSDRPACRNRSSTPKCQNICIDSYTINYTNDKQKNNRRSYKPKDMLGIQWDLFFNGPVTTTFNLYEDFLSYKFGVYKYTVGKLLGRHSVKLIGWGTRDGVDYWIATNSWNTDWGEQGFFQIIRGSDHCGLESGAVVG</sequence>
<dbReference type="PRINTS" id="PR00705">
    <property type="entry name" value="PAPAIN"/>
</dbReference>
<evidence type="ECO:0000256" key="2">
    <source>
        <dbReference type="ARBA" id="ARBA00022670"/>
    </source>
</evidence>
<dbReference type="InterPro" id="IPR025660">
    <property type="entry name" value="Pept_his_AS"/>
</dbReference>
<name>A0A9N9WHP2_9NEOP</name>
<evidence type="ECO:0000313" key="10">
    <source>
        <dbReference type="EMBL" id="CAG9791221.1"/>
    </source>
</evidence>